<dbReference type="InterPro" id="IPR016461">
    <property type="entry name" value="COMT-like"/>
</dbReference>
<dbReference type="GeneID" id="19274682"/>
<accession>W3WWU7</accession>
<dbReference type="GO" id="GO:0008171">
    <property type="term" value="F:O-methyltransferase activity"/>
    <property type="evidence" value="ECO:0007669"/>
    <property type="project" value="InterPro"/>
</dbReference>
<dbReference type="InParanoid" id="W3WWU7"/>
<dbReference type="PANTHER" id="PTHR43712">
    <property type="entry name" value="PUTATIVE (AFU_ORTHOLOGUE AFUA_4G14580)-RELATED"/>
    <property type="match status" value="1"/>
</dbReference>
<evidence type="ECO:0000259" key="4">
    <source>
        <dbReference type="Pfam" id="PF00891"/>
    </source>
</evidence>
<evidence type="ECO:0000313" key="6">
    <source>
        <dbReference type="Proteomes" id="UP000030651"/>
    </source>
</evidence>
<organism evidence="5 6">
    <name type="scientific">Pestalotiopsis fici (strain W106-1 / CGMCC3.15140)</name>
    <dbReference type="NCBI Taxonomy" id="1229662"/>
    <lineage>
        <taxon>Eukaryota</taxon>
        <taxon>Fungi</taxon>
        <taxon>Dikarya</taxon>
        <taxon>Ascomycota</taxon>
        <taxon>Pezizomycotina</taxon>
        <taxon>Sordariomycetes</taxon>
        <taxon>Xylariomycetidae</taxon>
        <taxon>Amphisphaeriales</taxon>
        <taxon>Sporocadaceae</taxon>
        <taxon>Pestalotiopsis</taxon>
    </lineage>
</organism>
<dbReference type="Gene3D" id="3.40.50.150">
    <property type="entry name" value="Vaccinia Virus protein VP39"/>
    <property type="match status" value="1"/>
</dbReference>
<dbReference type="HOGENOM" id="CLU_005533_1_4_1"/>
<dbReference type="RefSeq" id="XP_007836441.1">
    <property type="nucleotide sequence ID" value="XM_007838250.1"/>
</dbReference>
<proteinExistence type="predicted"/>
<evidence type="ECO:0000313" key="5">
    <source>
        <dbReference type="EMBL" id="ETS77607.1"/>
    </source>
</evidence>
<dbReference type="InterPro" id="IPR029063">
    <property type="entry name" value="SAM-dependent_MTases_sf"/>
</dbReference>
<dbReference type="STRING" id="1229662.W3WWU7"/>
<dbReference type="AlphaFoldDB" id="W3WWU7"/>
<dbReference type="GO" id="GO:0032259">
    <property type="term" value="P:methylation"/>
    <property type="evidence" value="ECO:0007669"/>
    <property type="project" value="UniProtKB-KW"/>
</dbReference>
<dbReference type="KEGG" id="pfy:PFICI_09669"/>
<evidence type="ECO:0000256" key="3">
    <source>
        <dbReference type="ARBA" id="ARBA00022691"/>
    </source>
</evidence>
<evidence type="ECO:0000256" key="2">
    <source>
        <dbReference type="ARBA" id="ARBA00022679"/>
    </source>
</evidence>
<feature type="domain" description="O-methyltransferase C-terminal" evidence="4">
    <location>
        <begin position="200"/>
        <end position="333"/>
    </location>
</feature>
<dbReference type="eggNOG" id="KOG3178">
    <property type="taxonomic scope" value="Eukaryota"/>
</dbReference>
<dbReference type="EMBL" id="KI912115">
    <property type="protein sequence ID" value="ETS77607.1"/>
    <property type="molecule type" value="Genomic_DNA"/>
</dbReference>
<dbReference type="Pfam" id="PF00891">
    <property type="entry name" value="Methyltransf_2"/>
    <property type="match status" value="1"/>
</dbReference>
<gene>
    <name evidence="5" type="ORF">PFICI_09669</name>
</gene>
<dbReference type="InterPro" id="IPR001077">
    <property type="entry name" value="COMT_C"/>
</dbReference>
<keyword evidence="6" id="KW-1185">Reference proteome</keyword>
<dbReference type="SUPFAM" id="SSF53335">
    <property type="entry name" value="S-adenosyl-L-methionine-dependent methyltransferases"/>
    <property type="match status" value="1"/>
</dbReference>
<dbReference type="Gene3D" id="1.10.10.10">
    <property type="entry name" value="Winged helix-like DNA-binding domain superfamily/Winged helix DNA-binding domain"/>
    <property type="match status" value="1"/>
</dbReference>
<dbReference type="InterPro" id="IPR036388">
    <property type="entry name" value="WH-like_DNA-bd_sf"/>
</dbReference>
<keyword evidence="1" id="KW-0489">Methyltransferase</keyword>
<keyword evidence="3" id="KW-0949">S-adenosyl-L-methionine</keyword>
<keyword evidence="2" id="KW-0808">Transferase</keyword>
<evidence type="ECO:0000256" key="1">
    <source>
        <dbReference type="ARBA" id="ARBA00022603"/>
    </source>
</evidence>
<dbReference type="InterPro" id="IPR036390">
    <property type="entry name" value="WH_DNA-bd_sf"/>
</dbReference>
<reference evidence="6" key="1">
    <citation type="journal article" date="2015" name="BMC Genomics">
        <title>Genomic and transcriptomic analysis of the endophytic fungus Pestalotiopsis fici reveals its lifestyle and high potential for synthesis of natural products.</title>
        <authorList>
            <person name="Wang X."/>
            <person name="Zhang X."/>
            <person name="Liu L."/>
            <person name="Xiang M."/>
            <person name="Wang W."/>
            <person name="Sun X."/>
            <person name="Che Y."/>
            <person name="Guo L."/>
            <person name="Liu G."/>
            <person name="Guo L."/>
            <person name="Wang C."/>
            <person name="Yin W.B."/>
            <person name="Stadler M."/>
            <person name="Zhang X."/>
            <person name="Liu X."/>
        </authorList>
    </citation>
    <scope>NUCLEOTIDE SEQUENCE [LARGE SCALE GENOMIC DNA]</scope>
    <source>
        <strain evidence="6">W106-1 / CGMCC3.15140</strain>
    </source>
</reference>
<dbReference type="OrthoDB" id="1606438at2759"/>
<protein>
    <recommendedName>
        <fullName evidence="4">O-methyltransferase C-terminal domain-containing protein</fullName>
    </recommendedName>
</protein>
<sequence>MATNSDAARLLELAASISKSAQELHDALASNASPFPSLDEDAQPIVLTGGALAARDAILDAASEFYDRLLDPFTLLFRRGAHNNMVSLHAISHFGIAGLVPVGGQTTVKSISESIGLGEDIVRRILQHAISMRIFSQPEPSVIAHTKVLRFLVAQENRDWLRLQAEEMWPPAVKMLDALRKWPGSEEPNETAFSLANNTNGSIYDAIANDPDRAVRFGSAMKAASAQEDYVGHLLDHYDWASLGPAQVVDVGGSDGHTAYALARRFHKLQVVVQDMSPPPDEVVAAAGSSDDNNKDNGAAGRVRFMAHDFFQTQTVAAEVYHFRRVMHNWSDKY</sequence>
<name>W3WWU7_PESFW</name>
<dbReference type="PANTHER" id="PTHR43712:SF12">
    <property type="entry name" value="STERIGMATOCYSTIN 8-O-METHYLTRANSFERASE"/>
    <property type="match status" value="1"/>
</dbReference>
<dbReference type="PROSITE" id="PS51683">
    <property type="entry name" value="SAM_OMT_II"/>
    <property type="match status" value="1"/>
</dbReference>
<dbReference type="OMA" id="ERTHAEW"/>
<dbReference type="Proteomes" id="UP000030651">
    <property type="component" value="Unassembled WGS sequence"/>
</dbReference>
<dbReference type="SUPFAM" id="SSF46785">
    <property type="entry name" value="Winged helix' DNA-binding domain"/>
    <property type="match status" value="1"/>
</dbReference>